<dbReference type="PROSITE" id="PS50089">
    <property type="entry name" value="ZF_RING_2"/>
    <property type="match status" value="1"/>
</dbReference>
<dbReference type="SMART" id="SM00184">
    <property type="entry name" value="RING"/>
    <property type="match status" value="1"/>
</dbReference>
<dbReference type="InterPro" id="IPR013083">
    <property type="entry name" value="Znf_RING/FYVE/PHD"/>
</dbReference>
<reference evidence="6" key="1">
    <citation type="submission" date="2024-06" db="EMBL/GenBank/DDBJ databases">
        <title>Evidence of context-dependent and transient costs of resisting viral infection in isolates of the marine microalga Micromonas sp. (class Mamiellophyceae).</title>
        <authorList>
            <person name="Bedi de Silva A."/>
            <person name="Schvarcz C.R."/>
            <person name="Steward G.R."/>
            <person name="Edwards K.F."/>
        </authorList>
    </citation>
    <scope>NUCLEOTIDE SEQUENCE</scope>
    <source>
        <strain evidence="6">McV-KB2</strain>
    </source>
</reference>
<evidence type="ECO:0000313" key="6">
    <source>
        <dbReference type="EMBL" id="XCA47320.1"/>
    </source>
</evidence>
<dbReference type="SUPFAM" id="SSF57850">
    <property type="entry name" value="RING/U-box"/>
    <property type="match status" value="1"/>
</dbReference>
<dbReference type="PANTHER" id="PTHR45969">
    <property type="entry name" value="RING ZINC FINGER PROTEIN-RELATED"/>
    <property type="match status" value="1"/>
</dbReference>
<sequence>MDDTDQGTTCAICLNPVRETRQNKPIRCGHLFHSHCIEEWKRRGNQTCPTCRKIFDGANFQVTVTIRNTINDTTFVRDVEEDQYIFDTLDAFFDIEDAGELESLLADFGMSVSNLDPLILDTEG</sequence>
<keyword evidence="1" id="KW-0479">Metal-binding</keyword>
<protein>
    <recommendedName>
        <fullName evidence="5">RING-type domain-containing protein</fullName>
    </recommendedName>
</protein>
<organism evidence="6">
    <name type="scientific">Micromonas commoda virus</name>
    <dbReference type="NCBI Taxonomy" id="3057169"/>
    <lineage>
        <taxon>Viruses</taxon>
        <taxon>Varidnaviria</taxon>
        <taxon>Bamfordvirae</taxon>
        <taxon>Nucleocytoviricota</taxon>
        <taxon>Megaviricetes</taxon>
        <taxon>Algavirales</taxon>
        <taxon>Phycodnaviridae</taxon>
    </lineage>
</organism>
<evidence type="ECO:0000256" key="4">
    <source>
        <dbReference type="PROSITE-ProRule" id="PRU00175"/>
    </source>
</evidence>
<evidence type="ECO:0000256" key="3">
    <source>
        <dbReference type="ARBA" id="ARBA00022833"/>
    </source>
</evidence>
<proteinExistence type="predicted"/>
<dbReference type="GO" id="GO:0008270">
    <property type="term" value="F:zinc ion binding"/>
    <property type="evidence" value="ECO:0007669"/>
    <property type="project" value="UniProtKB-KW"/>
</dbReference>
<dbReference type="Pfam" id="PF13639">
    <property type="entry name" value="zf-RING_2"/>
    <property type="match status" value="1"/>
</dbReference>
<dbReference type="Gene3D" id="3.30.40.10">
    <property type="entry name" value="Zinc/RING finger domain, C3HC4 (zinc finger)"/>
    <property type="match status" value="1"/>
</dbReference>
<accession>A0AAU7YQB8</accession>
<dbReference type="EMBL" id="PP911589">
    <property type="protein sequence ID" value="XCA47320.1"/>
    <property type="molecule type" value="Genomic_DNA"/>
</dbReference>
<keyword evidence="3" id="KW-0862">Zinc</keyword>
<keyword evidence="2 4" id="KW-0863">Zinc-finger</keyword>
<name>A0AAU7YQB8_9PHYC</name>
<evidence type="ECO:0000259" key="5">
    <source>
        <dbReference type="PROSITE" id="PS50089"/>
    </source>
</evidence>
<evidence type="ECO:0000256" key="2">
    <source>
        <dbReference type="ARBA" id="ARBA00022771"/>
    </source>
</evidence>
<dbReference type="InterPro" id="IPR001841">
    <property type="entry name" value="Znf_RING"/>
</dbReference>
<feature type="domain" description="RING-type" evidence="5">
    <location>
        <begin position="10"/>
        <end position="52"/>
    </location>
</feature>
<evidence type="ECO:0000256" key="1">
    <source>
        <dbReference type="ARBA" id="ARBA00022723"/>
    </source>
</evidence>